<comment type="caution">
    <text evidence="9">The sequence shown here is derived from an EMBL/GenBank/DDBJ whole genome shotgun (WGS) entry which is preliminary data.</text>
</comment>
<dbReference type="Pfam" id="PF01757">
    <property type="entry name" value="Acyl_transf_3"/>
    <property type="match status" value="1"/>
</dbReference>
<evidence type="ECO:0000256" key="3">
    <source>
        <dbReference type="ARBA" id="ARBA00022475"/>
    </source>
</evidence>
<feature type="transmembrane region" description="Helical" evidence="7">
    <location>
        <begin position="203"/>
        <end position="221"/>
    </location>
</feature>
<dbReference type="GO" id="GO:0016746">
    <property type="term" value="F:acyltransferase activity"/>
    <property type="evidence" value="ECO:0007669"/>
    <property type="project" value="UniProtKB-KW"/>
</dbReference>
<feature type="transmembrane region" description="Helical" evidence="7">
    <location>
        <begin position="233"/>
        <end position="253"/>
    </location>
</feature>
<evidence type="ECO:0000256" key="7">
    <source>
        <dbReference type="SAM" id="Phobius"/>
    </source>
</evidence>
<keyword evidence="3" id="KW-1003">Cell membrane</keyword>
<feature type="transmembrane region" description="Helical" evidence="7">
    <location>
        <begin position="265"/>
        <end position="284"/>
    </location>
</feature>
<organism evidence="9 10">
    <name type="scientific">Tumebacillus amylolyticus</name>
    <dbReference type="NCBI Taxonomy" id="2801339"/>
    <lineage>
        <taxon>Bacteria</taxon>
        <taxon>Bacillati</taxon>
        <taxon>Bacillota</taxon>
        <taxon>Bacilli</taxon>
        <taxon>Bacillales</taxon>
        <taxon>Alicyclobacillaceae</taxon>
        <taxon>Tumebacillus</taxon>
    </lineage>
</organism>
<dbReference type="RefSeq" id="WP_201635122.1">
    <property type="nucleotide sequence ID" value="NZ_JAEQNB010000003.1"/>
</dbReference>
<comment type="similarity">
    <text evidence="2">Belongs to the acyltransferase 3 family.</text>
</comment>
<feature type="transmembrane region" description="Helical" evidence="7">
    <location>
        <begin position="305"/>
        <end position="322"/>
    </location>
</feature>
<keyword evidence="4 7" id="KW-0812">Transmembrane</keyword>
<evidence type="ECO:0000313" key="9">
    <source>
        <dbReference type="EMBL" id="MBL0387281.1"/>
    </source>
</evidence>
<proteinExistence type="inferred from homology"/>
<sequence length="394" mass="44319">MNKKLRLHEIPHLRALAFIGVVVQHAIGMFSRSEGVQASDLMGLGVLFNLVKFAVPLFVFMTGLVIFYNYYEELKVGSYLVKRVREVIVPYLAFTVYYYYFWGADHAAHTWREFPSVFLTGSGAYHLWFVAMIFQFYLLYPVFRRAFQKLQPVMSRERVLISFLVVLVGVFIWGTEWVIGHSGQWKSDVFGIRGVLHHLDRTFVVWYLYFVLGGVAAMSIGKWRAWVARMQRWNLYVFGLTLGWVTLELSKGIQGGTMDLGVSHSFKASMILFTLSAFVLLYQVAMRMSVRENWATKVSNLLGKYSYGTYLMHVFFLDKLYYQVNKWMPGVFPVGKVAVAVVGCVGLSLVATMVISKVPVVGSLLVGTAGGRKKKVGSVEAVPAGPSGLKGGGV</sequence>
<protein>
    <submittedName>
        <fullName evidence="9">Acyltransferase</fullName>
    </submittedName>
</protein>
<keyword evidence="10" id="KW-1185">Reference proteome</keyword>
<feature type="transmembrane region" description="Helical" evidence="7">
    <location>
        <begin position="122"/>
        <end position="140"/>
    </location>
</feature>
<evidence type="ECO:0000313" key="10">
    <source>
        <dbReference type="Proteomes" id="UP000602284"/>
    </source>
</evidence>
<reference evidence="9 10" key="1">
    <citation type="submission" date="2021-01" db="EMBL/GenBank/DDBJ databases">
        <title>Tumebacillus sp. strain ITR2 16S ribosomal RNA gene Genome sequencing and assembly.</title>
        <authorList>
            <person name="Kang M."/>
        </authorList>
    </citation>
    <scope>NUCLEOTIDE SEQUENCE [LARGE SCALE GENOMIC DNA]</scope>
    <source>
        <strain evidence="9 10">ITR2</strain>
    </source>
</reference>
<dbReference type="Proteomes" id="UP000602284">
    <property type="component" value="Unassembled WGS sequence"/>
</dbReference>
<feature type="transmembrane region" description="Helical" evidence="7">
    <location>
        <begin position="12"/>
        <end position="30"/>
    </location>
</feature>
<name>A0ABS1JAL3_9BACL</name>
<dbReference type="PANTHER" id="PTHR40074">
    <property type="entry name" value="O-ACETYLTRANSFERASE WECH"/>
    <property type="match status" value="1"/>
</dbReference>
<keyword evidence="5 7" id="KW-1133">Transmembrane helix</keyword>
<feature type="transmembrane region" description="Helical" evidence="7">
    <location>
        <begin position="50"/>
        <end position="71"/>
    </location>
</feature>
<gene>
    <name evidence="9" type="ORF">JJB07_11525</name>
</gene>
<feature type="transmembrane region" description="Helical" evidence="7">
    <location>
        <begin position="160"/>
        <end position="179"/>
    </location>
</feature>
<feature type="transmembrane region" description="Helical" evidence="7">
    <location>
        <begin position="83"/>
        <end position="102"/>
    </location>
</feature>
<dbReference type="EMBL" id="JAEQNB010000003">
    <property type="protein sequence ID" value="MBL0387281.1"/>
    <property type="molecule type" value="Genomic_DNA"/>
</dbReference>
<evidence type="ECO:0000259" key="8">
    <source>
        <dbReference type="Pfam" id="PF01757"/>
    </source>
</evidence>
<evidence type="ECO:0000256" key="2">
    <source>
        <dbReference type="ARBA" id="ARBA00007400"/>
    </source>
</evidence>
<evidence type="ECO:0000256" key="4">
    <source>
        <dbReference type="ARBA" id="ARBA00022692"/>
    </source>
</evidence>
<evidence type="ECO:0000256" key="5">
    <source>
        <dbReference type="ARBA" id="ARBA00022989"/>
    </source>
</evidence>
<dbReference type="PANTHER" id="PTHR40074:SF2">
    <property type="entry name" value="O-ACETYLTRANSFERASE WECH"/>
    <property type="match status" value="1"/>
</dbReference>
<keyword evidence="9" id="KW-0012">Acyltransferase</keyword>
<evidence type="ECO:0000256" key="6">
    <source>
        <dbReference type="ARBA" id="ARBA00023136"/>
    </source>
</evidence>
<accession>A0ABS1JAL3</accession>
<feature type="transmembrane region" description="Helical" evidence="7">
    <location>
        <begin position="334"/>
        <end position="355"/>
    </location>
</feature>
<dbReference type="InterPro" id="IPR002656">
    <property type="entry name" value="Acyl_transf_3_dom"/>
</dbReference>
<comment type="subcellular location">
    <subcellularLocation>
        <location evidence="1">Cell membrane</location>
        <topology evidence="1">Multi-pass membrane protein</topology>
    </subcellularLocation>
</comment>
<feature type="domain" description="Acyltransferase 3" evidence="8">
    <location>
        <begin position="10"/>
        <end position="350"/>
    </location>
</feature>
<evidence type="ECO:0000256" key="1">
    <source>
        <dbReference type="ARBA" id="ARBA00004651"/>
    </source>
</evidence>
<keyword evidence="9" id="KW-0808">Transferase</keyword>
<keyword evidence="6 7" id="KW-0472">Membrane</keyword>